<sequence>MGNPLAGGLFDTNADGYGRYGAQAGIQRLMRTLEGTGVRASVFVSGALAETDPQQVRAVAAAGHEIVGHGFAQDLIPASLTDAADLDSIRRSTEALQQVAGQRPLGWISPRASPGPRTLPHLIAQGYQWHADALDADRPYLQRTAEGQILAIPLAVEFNDLAHAMRFGRTPQQFVDMFTETLPHLLAAKDDVVILDVMVHTHCYGRPACAWAFGEIARLCSDRQDIWVATRGDIAAHVFKSINA</sequence>
<dbReference type="GO" id="GO:0005975">
    <property type="term" value="P:carbohydrate metabolic process"/>
    <property type="evidence" value="ECO:0007669"/>
    <property type="project" value="InterPro"/>
</dbReference>
<evidence type="ECO:0000313" key="2">
    <source>
        <dbReference type="EMBL" id="THT97600.1"/>
    </source>
</evidence>
<accession>A0A4S8ETN1</accession>
<dbReference type="GO" id="GO:0016810">
    <property type="term" value="F:hydrolase activity, acting on carbon-nitrogen (but not peptide) bonds"/>
    <property type="evidence" value="ECO:0007669"/>
    <property type="project" value="InterPro"/>
</dbReference>
<dbReference type="PROSITE" id="PS51677">
    <property type="entry name" value="NODB"/>
    <property type="match status" value="1"/>
</dbReference>
<dbReference type="PANTHER" id="PTHR43123:SF4">
    <property type="entry name" value="POLYSACCHARIDE DEACETYLASE"/>
    <property type="match status" value="1"/>
</dbReference>
<proteinExistence type="predicted"/>
<dbReference type="Proteomes" id="UP000308917">
    <property type="component" value="Unassembled WGS sequence"/>
</dbReference>
<dbReference type="Pfam" id="PF01522">
    <property type="entry name" value="Polysacc_deac_1"/>
    <property type="match status" value="1"/>
</dbReference>
<organism evidence="2 3">
    <name type="scientific">Lampropedia puyangensis</name>
    <dbReference type="NCBI Taxonomy" id="1330072"/>
    <lineage>
        <taxon>Bacteria</taxon>
        <taxon>Pseudomonadati</taxon>
        <taxon>Pseudomonadota</taxon>
        <taxon>Betaproteobacteria</taxon>
        <taxon>Burkholderiales</taxon>
        <taxon>Comamonadaceae</taxon>
        <taxon>Lampropedia</taxon>
    </lineage>
</organism>
<evidence type="ECO:0000259" key="1">
    <source>
        <dbReference type="PROSITE" id="PS51677"/>
    </source>
</evidence>
<gene>
    <name evidence="2" type="ORF">E9531_15625</name>
</gene>
<evidence type="ECO:0000313" key="3">
    <source>
        <dbReference type="Proteomes" id="UP000308917"/>
    </source>
</evidence>
<dbReference type="SUPFAM" id="SSF88713">
    <property type="entry name" value="Glycoside hydrolase/deacetylase"/>
    <property type="match status" value="1"/>
</dbReference>
<reference evidence="2 3" key="1">
    <citation type="journal article" date="2015" name="Antonie Van Leeuwenhoek">
        <title>Lampropedia puyangensis sp. nov., isolated from symptomatic bark of Populus ? euramericana canker and emended description of Lampropedia hyalina (Ehrenberg 1832) Lee et al. 2004.</title>
        <authorList>
            <person name="Li Y."/>
            <person name="Wang T."/>
            <person name="Piao C.G."/>
            <person name="Wang L.F."/>
            <person name="Tian G.Z."/>
            <person name="Zhu T.H."/>
            <person name="Guo M.W."/>
        </authorList>
    </citation>
    <scope>NUCLEOTIDE SEQUENCE [LARGE SCALE GENOMIC DNA]</scope>
    <source>
        <strain evidence="2 3">2-bin</strain>
    </source>
</reference>
<comment type="caution">
    <text evidence="2">The sequence shown here is derived from an EMBL/GenBank/DDBJ whole genome shotgun (WGS) entry which is preliminary data.</text>
</comment>
<dbReference type="InterPro" id="IPR011330">
    <property type="entry name" value="Glyco_hydro/deAcase_b/a-brl"/>
</dbReference>
<dbReference type="Gene3D" id="3.20.20.370">
    <property type="entry name" value="Glycoside hydrolase/deacetylase"/>
    <property type="match status" value="1"/>
</dbReference>
<dbReference type="PANTHER" id="PTHR43123">
    <property type="entry name" value="POLYSACCHARIDE DEACETYLASE-RELATED"/>
    <property type="match status" value="1"/>
</dbReference>
<feature type="domain" description="NodB homology" evidence="1">
    <location>
        <begin position="4"/>
        <end position="244"/>
    </location>
</feature>
<dbReference type="OrthoDB" id="9787041at2"/>
<keyword evidence="3" id="KW-1185">Reference proteome</keyword>
<protein>
    <submittedName>
        <fullName evidence="2">Polysaccharide deacetylase</fullName>
    </submittedName>
</protein>
<dbReference type="InterPro" id="IPR002509">
    <property type="entry name" value="NODB_dom"/>
</dbReference>
<dbReference type="EMBL" id="STFG01000027">
    <property type="protein sequence ID" value="THT97600.1"/>
    <property type="molecule type" value="Genomic_DNA"/>
</dbReference>
<name>A0A4S8ETN1_9BURK</name>
<dbReference type="AlphaFoldDB" id="A0A4S8ETN1"/>